<dbReference type="Proteomes" id="UP000288096">
    <property type="component" value="Unassembled WGS sequence"/>
</dbReference>
<reference evidence="2" key="1">
    <citation type="submission" date="2017-11" db="EMBL/GenBank/DDBJ databases">
        <authorList>
            <person name="Watanabe M."/>
            <person name="Kojima H."/>
        </authorList>
    </citation>
    <scope>NUCLEOTIDE SEQUENCE [LARGE SCALE GENOMIC DNA]</scope>
    <source>
        <strain evidence="2">Tokyo 01</strain>
    </source>
</reference>
<dbReference type="GO" id="GO:0004519">
    <property type="term" value="F:endonuclease activity"/>
    <property type="evidence" value="ECO:0007669"/>
    <property type="project" value="UniProtKB-KW"/>
</dbReference>
<dbReference type="EMBL" id="BEXT01000001">
    <property type="protein sequence ID" value="GBC62811.1"/>
    <property type="molecule type" value="Genomic_DNA"/>
</dbReference>
<keyword evidence="1" id="KW-0378">Hydrolase</keyword>
<keyword evidence="2" id="KW-1185">Reference proteome</keyword>
<gene>
    <name evidence="1" type="ORF">DENIS_3788</name>
</gene>
<dbReference type="AlphaFoldDB" id="A0A401G0S3"/>
<name>A0A401G0S3_9BACT</name>
<reference evidence="2" key="2">
    <citation type="submission" date="2019-01" db="EMBL/GenBank/DDBJ databases">
        <title>Genome sequence of Desulfonema ishimotonii strain Tokyo 01.</title>
        <authorList>
            <person name="Fukui M."/>
        </authorList>
    </citation>
    <scope>NUCLEOTIDE SEQUENCE [LARGE SCALE GENOMIC DNA]</scope>
    <source>
        <strain evidence="2">Tokyo 01</strain>
    </source>
</reference>
<evidence type="ECO:0000313" key="1">
    <source>
        <dbReference type="EMBL" id="GBC62811.1"/>
    </source>
</evidence>
<protein>
    <submittedName>
        <fullName evidence="1">HNH endonuclease</fullName>
    </submittedName>
</protein>
<keyword evidence="1" id="KW-0255">Endonuclease</keyword>
<proteinExistence type="predicted"/>
<sequence>MSCTVEFYYEDPDEDEKHDCLKKIRRHLKKTSAFTAFKRWIVKDNEVMRADFGQFPD</sequence>
<comment type="caution">
    <text evidence="1">The sequence shown here is derived from an EMBL/GenBank/DDBJ whole genome shotgun (WGS) entry which is preliminary data.</text>
</comment>
<organism evidence="1 2">
    <name type="scientific">Desulfonema ishimotonii</name>
    <dbReference type="NCBI Taxonomy" id="45657"/>
    <lineage>
        <taxon>Bacteria</taxon>
        <taxon>Pseudomonadati</taxon>
        <taxon>Thermodesulfobacteriota</taxon>
        <taxon>Desulfobacteria</taxon>
        <taxon>Desulfobacterales</taxon>
        <taxon>Desulfococcaceae</taxon>
        <taxon>Desulfonema</taxon>
    </lineage>
</organism>
<accession>A0A401G0S3</accession>
<evidence type="ECO:0000313" key="2">
    <source>
        <dbReference type="Proteomes" id="UP000288096"/>
    </source>
</evidence>
<keyword evidence="1" id="KW-0540">Nuclease</keyword>